<dbReference type="Proteomes" id="UP000680866">
    <property type="component" value="Chromosome"/>
</dbReference>
<feature type="region of interest" description="Disordered" evidence="1">
    <location>
        <begin position="73"/>
        <end position="238"/>
    </location>
</feature>
<keyword evidence="3" id="KW-1185">Reference proteome</keyword>
<dbReference type="InterPro" id="IPR036390">
    <property type="entry name" value="WH_DNA-bd_sf"/>
</dbReference>
<evidence type="ECO:0000313" key="3">
    <source>
        <dbReference type="Proteomes" id="UP000680866"/>
    </source>
</evidence>
<feature type="compositionally biased region" description="Low complexity" evidence="1">
    <location>
        <begin position="109"/>
        <end position="123"/>
    </location>
</feature>
<accession>A0A810N1U5</accession>
<dbReference type="EMBL" id="AP023359">
    <property type="protein sequence ID" value="BCJ65668.1"/>
    <property type="molecule type" value="Genomic_DNA"/>
</dbReference>
<dbReference type="KEGG" id="pry:Prubr_26890"/>
<reference evidence="2" key="1">
    <citation type="submission" date="2020-08" db="EMBL/GenBank/DDBJ databases">
        <title>Whole genome shotgun sequence of Polymorphospora rubra NBRC 101157.</title>
        <authorList>
            <person name="Komaki H."/>
            <person name="Tamura T."/>
        </authorList>
    </citation>
    <scope>NUCLEOTIDE SEQUENCE</scope>
    <source>
        <strain evidence="2">NBRC 101157</strain>
    </source>
</reference>
<dbReference type="SUPFAM" id="SSF46785">
    <property type="entry name" value="Winged helix' DNA-binding domain"/>
    <property type="match status" value="1"/>
</dbReference>
<protein>
    <submittedName>
        <fullName evidence="2">Uncharacterized protein</fullName>
    </submittedName>
</protein>
<gene>
    <name evidence="2" type="ORF">Prubr_26890</name>
</gene>
<feature type="compositionally biased region" description="Polar residues" evidence="1">
    <location>
        <begin position="19"/>
        <end position="30"/>
    </location>
</feature>
<feature type="region of interest" description="Disordered" evidence="1">
    <location>
        <begin position="1"/>
        <end position="31"/>
    </location>
</feature>
<evidence type="ECO:0000313" key="2">
    <source>
        <dbReference type="EMBL" id="BCJ65668.1"/>
    </source>
</evidence>
<name>A0A810N1U5_9ACTN</name>
<proteinExistence type="predicted"/>
<feature type="compositionally biased region" description="Low complexity" evidence="1">
    <location>
        <begin position="197"/>
        <end position="211"/>
    </location>
</feature>
<organism evidence="2 3">
    <name type="scientific">Polymorphospora rubra</name>
    <dbReference type="NCBI Taxonomy" id="338584"/>
    <lineage>
        <taxon>Bacteria</taxon>
        <taxon>Bacillati</taxon>
        <taxon>Actinomycetota</taxon>
        <taxon>Actinomycetes</taxon>
        <taxon>Micromonosporales</taxon>
        <taxon>Micromonosporaceae</taxon>
        <taxon>Polymorphospora</taxon>
    </lineage>
</organism>
<dbReference type="AlphaFoldDB" id="A0A810N1U5"/>
<sequence>MHQCTPIPSARPEKERQQMENPTSGTTPPTTLDKVAAAIAELREATAAAIAEHAAIGYSTATKRLRALEDAGLAQPFRADDGRTLWKPVRSADAGSSGEGVDERPDGQPPSGQQQPTGPYDQPQPVPDDDSAEPGSVAHDHVTSAGQTDGETAHPSDPDTASEAGPEPDGETVTAVGEPQNADPALLDVPHAGNQDETAASQRPAPAAAEEPATEGDGPRADLEQPASADGTPQPSPALVEQAAAIKARRPGGSLRGAILDVLEASPGRQFKTSELCKAIDKANEGSGAAKASAGAVVNALHKLVTAGAAIQTVERPATFQLAPKTA</sequence>
<evidence type="ECO:0000256" key="1">
    <source>
        <dbReference type="SAM" id="MobiDB-lite"/>
    </source>
</evidence>